<sequence>MTETIAYFCCVVAFAGFGYKLIQARHTQPRRRMWFLSAFGMCIAGGIMLLTPAMENAVGVEEPIGSLLNLAADLLKIGAMAFAVAFAHSLKLGEGKRIGRHALLSWAVVAAEIALFFLSGSYRVGEHTAAGPGGLGWFVAYNVLFLVYGLISLLTFSIVFARFARHADPGPLRTGLWLLVGGGVSALGWTFWDVDDIYILATTGAVDAGEDTLSAILAALSVGLAGAGATLSVWGPALATPFRLLGTYRTYRRIEPLWAALREAVPGIALDPGPGMPGGVEFALYRRVIEIRDGHLALRPYFDPDLPPVAEAEARKAKIPEARVAATVEAATLAAALVASEAGRRYAPDDVPATYLDEPDIATEAAWLVEVTREFRLQAREFRAQTREFRRTARRSR</sequence>
<evidence type="ECO:0000256" key="1">
    <source>
        <dbReference type="SAM" id="Phobius"/>
    </source>
</evidence>
<dbReference type="AlphaFoldDB" id="A0A075UWX9"/>
<organism evidence="3 4">
    <name type="scientific">Amycolatopsis japonica</name>
    <dbReference type="NCBI Taxonomy" id="208439"/>
    <lineage>
        <taxon>Bacteria</taxon>
        <taxon>Bacillati</taxon>
        <taxon>Actinomycetota</taxon>
        <taxon>Actinomycetes</taxon>
        <taxon>Pseudonocardiales</taxon>
        <taxon>Pseudonocardiaceae</taxon>
        <taxon>Amycolatopsis</taxon>
        <taxon>Amycolatopsis japonica group</taxon>
    </lineage>
</organism>
<feature type="transmembrane region" description="Helical" evidence="1">
    <location>
        <begin position="34"/>
        <end position="54"/>
    </location>
</feature>
<dbReference type="InterPro" id="IPR050039">
    <property type="entry name" value="MAB_1171c-like"/>
</dbReference>
<keyword evidence="4" id="KW-1185">Reference proteome</keyword>
<reference evidence="3 4" key="1">
    <citation type="journal article" date="2014" name="J. Biotechnol.">
        <title>Complete genome sequence of the actinobacterium Amycolatopsis japonica MG417-CF17(T) (=DSM 44213T) producing (S,S)-N,N'-ethylenediaminedisuccinic acid.</title>
        <authorList>
            <person name="Stegmann E."/>
            <person name="Albersmeier A."/>
            <person name="Spohn M."/>
            <person name="Gert H."/>
            <person name="Weber T."/>
            <person name="Wohlleben W."/>
            <person name="Kalinowski J."/>
            <person name="Ruckert C."/>
        </authorList>
    </citation>
    <scope>NUCLEOTIDE SEQUENCE [LARGE SCALE GENOMIC DNA]</scope>
    <source>
        <strain evidence="4">MG417-CF17 (DSM 44213)</strain>
    </source>
</reference>
<dbReference type="KEGG" id="aja:AJAP_09055"/>
<dbReference type="HOGENOM" id="CLU_042795_1_0_11"/>
<feature type="transmembrane region" description="Helical" evidence="1">
    <location>
        <begin position="74"/>
        <end position="90"/>
    </location>
</feature>
<dbReference type="STRING" id="208439.AJAP_09055"/>
<feature type="transmembrane region" description="Helical" evidence="1">
    <location>
        <begin position="5"/>
        <end position="22"/>
    </location>
</feature>
<feature type="domain" description="DUF6545" evidence="2">
    <location>
        <begin position="245"/>
        <end position="376"/>
    </location>
</feature>
<evidence type="ECO:0000259" key="2">
    <source>
        <dbReference type="Pfam" id="PF20182"/>
    </source>
</evidence>
<name>A0A075UWX9_9PSEU</name>
<gene>
    <name evidence="3" type="ORF">AJAP_09055</name>
</gene>
<protein>
    <recommendedName>
        <fullName evidence="2">DUF6545 domain-containing protein</fullName>
    </recommendedName>
</protein>
<evidence type="ECO:0000313" key="4">
    <source>
        <dbReference type="Proteomes" id="UP000028492"/>
    </source>
</evidence>
<feature type="transmembrane region" description="Helical" evidence="1">
    <location>
        <begin position="212"/>
        <end position="234"/>
    </location>
</feature>
<feature type="transmembrane region" description="Helical" evidence="1">
    <location>
        <begin position="139"/>
        <end position="163"/>
    </location>
</feature>
<feature type="transmembrane region" description="Helical" evidence="1">
    <location>
        <begin position="102"/>
        <end position="119"/>
    </location>
</feature>
<keyword evidence="1" id="KW-0812">Transmembrane</keyword>
<evidence type="ECO:0000313" key="3">
    <source>
        <dbReference type="EMBL" id="AIG74710.1"/>
    </source>
</evidence>
<accession>A0A075UWX9</accession>
<dbReference type="NCBIfam" id="NF042915">
    <property type="entry name" value="MAB_1171c_fam"/>
    <property type="match status" value="1"/>
</dbReference>
<dbReference type="Proteomes" id="UP000028492">
    <property type="component" value="Chromosome"/>
</dbReference>
<keyword evidence="1" id="KW-1133">Transmembrane helix</keyword>
<keyword evidence="1" id="KW-0472">Membrane</keyword>
<dbReference type="InterPro" id="IPR046675">
    <property type="entry name" value="DUF6545"/>
</dbReference>
<feature type="transmembrane region" description="Helical" evidence="1">
    <location>
        <begin position="175"/>
        <end position="192"/>
    </location>
</feature>
<dbReference type="EMBL" id="CP008953">
    <property type="protein sequence ID" value="AIG74710.1"/>
    <property type="molecule type" value="Genomic_DNA"/>
</dbReference>
<proteinExistence type="predicted"/>
<dbReference type="Pfam" id="PF20182">
    <property type="entry name" value="DUF6545"/>
    <property type="match status" value="1"/>
</dbReference>
<dbReference type="eggNOG" id="ENOG5033IXZ">
    <property type="taxonomic scope" value="Bacteria"/>
</dbReference>
<dbReference type="RefSeq" id="WP_051972390.1">
    <property type="nucleotide sequence ID" value="NZ_CP008953.1"/>
</dbReference>